<comment type="caution">
    <text evidence="2">The sequence shown here is derived from an EMBL/GenBank/DDBJ whole genome shotgun (WGS) entry which is preliminary data.</text>
</comment>
<dbReference type="InterPro" id="IPR032494">
    <property type="entry name" value="Phage_TTP_N"/>
</dbReference>
<name>A0A917KP71_9ACTN</name>
<keyword evidence="3" id="KW-1185">Reference proteome</keyword>
<protein>
    <submittedName>
        <fullName evidence="2">Phage capsid protein</fullName>
    </submittedName>
</protein>
<reference evidence="2" key="1">
    <citation type="journal article" date="2014" name="Int. J. Syst. Evol. Microbiol.">
        <title>Complete genome sequence of Corynebacterium casei LMG S-19264T (=DSM 44701T), isolated from a smear-ripened cheese.</title>
        <authorList>
            <consortium name="US DOE Joint Genome Institute (JGI-PGF)"/>
            <person name="Walter F."/>
            <person name="Albersmeier A."/>
            <person name="Kalinowski J."/>
            <person name="Ruckert C."/>
        </authorList>
    </citation>
    <scope>NUCLEOTIDE SEQUENCE</scope>
    <source>
        <strain evidence="2">CGMCC 4.7272</strain>
    </source>
</reference>
<evidence type="ECO:0000313" key="3">
    <source>
        <dbReference type="Proteomes" id="UP000625682"/>
    </source>
</evidence>
<dbReference type="EMBL" id="BMMU01000004">
    <property type="protein sequence ID" value="GGJ22976.1"/>
    <property type="molecule type" value="Genomic_DNA"/>
</dbReference>
<gene>
    <name evidence="2" type="ORF">GCM10012282_19340</name>
</gene>
<evidence type="ECO:0000313" key="2">
    <source>
        <dbReference type="EMBL" id="GGJ22976.1"/>
    </source>
</evidence>
<proteinExistence type="predicted"/>
<organism evidence="2 3">
    <name type="scientific">Streptomyces lacrimifluminis</name>
    <dbReference type="NCBI Taxonomy" id="1500077"/>
    <lineage>
        <taxon>Bacteria</taxon>
        <taxon>Bacillati</taxon>
        <taxon>Actinomycetota</taxon>
        <taxon>Actinomycetes</taxon>
        <taxon>Kitasatosporales</taxon>
        <taxon>Streptomycetaceae</taxon>
        <taxon>Streptomyces</taxon>
    </lineage>
</organism>
<dbReference type="Proteomes" id="UP000625682">
    <property type="component" value="Unassembled WGS sequence"/>
</dbReference>
<sequence>MAGEDATGTQLLRDSTGSGSFVVIASVEDLSGPGRSRNMIDVSAHDSPDKYREYVKGMKDGGEVTATINYRPGETTHQQLDADFEEDDLRDYQLVILPGDADEHTWDFTAGISDISDEFPLDDKMAREVTFKISGKPTLTPTG</sequence>
<accession>A0A917KP71</accession>
<reference evidence="2" key="2">
    <citation type="submission" date="2020-09" db="EMBL/GenBank/DDBJ databases">
        <authorList>
            <person name="Sun Q."/>
            <person name="Zhou Y."/>
        </authorList>
    </citation>
    <scope>NUCLEOTIDE SEQUENCE</scope>
    <source>
        <strain evidence="2">CGMCC 4.7272</strain>
    </source>
</reference>
<dbReference type="AlphaFoldDB" id="A0A917KP71"/>
<dbReference type="Gene3D" id="4.10.410.40">
    <property type="match status" value="1"/>
</dbReference>
<feature type="domain" description="Lambda phage tail tube protein N-terminal" evidence="1">
    <location>
        <begin position="19"/>
        <end position="140"/>
    </location>
</feature>
<dbReference type="RefSeq" id="WP_189146844.1">
    <property type="nucleotide sequence ID" value="NZ_BAABER010000001.1"/>
</dbReference>
<dbReference type="Pfam" id="PF16461">
    <property type="entry name" value="Phage_TTP_12"/>
    <property type="match status" value="1"/>
</dbReference>
<evidence type="ECO:0000259" key="1">
    <source>
        <dbReference type="Pfam" id="PF16461"/>
    </source>
</evidence>